<gene>
    <name evidence="3" type="ORF">M0811_04252</name>
</gene>
<dbReference type="EMBL" id="JAPDFW010000033">
    <property type="protein sequence ID" value="KAJ5079231.1"/>
    <property type="molecule type" value="Genomic_DNA"/>
</dbReference>
<dbReference type="Proteomes" id="UP001149090">
    <property type="component" value="Unassembled WGS sequence"/>
</dbReference>
<reference evidence="3" key="1">
    <citation type="submission" date="2022-10" db="EMBL/GenBank/DDBJ databases">
        <title>Novel sulphate-reducing endosymbionts in the free-living metamonad Anaeramoeba.</title>
        <authorList>
            <person name="Jerlstrom-Hultqvist J."/>
            <person name="Cepicka I."/>
            <person name="Gallot-Lavallee L."/>
            <person name="Salas-Leiva D."/>
            <person name="Curtis B.A."/>
            <person name="Zahonova K."/>
            <person name="Pipaliya S."/>
            <person name="Dacks J."/>
            <person name="Roger A.J."/>
        </authorList>
    </citation>
    <scope>NUCLEOTIDE SEQUENCE</scope>
    <source>
        <strain evidence="3">BMAN</strain>
    </source>
</reference>
<organism evidence="3 4">
    <name type="scientific">Anaeramoeba ignava</name>
    <name type="common">Anaerobic marine amoeba</name>
    <dbReference type="NCBI Taxonomy" id="1746090"/>
    <lineage>
        <taxon>Eukaryota</taxon>
        <taxon>Metamonada</taxon>
        <taxon>Anaeramoebidae</taxon>
        <taxon>Anaeramoeba</taxon>
    </lineage>
</organism>
<evidence type="ECO:0000256" key="2">
    <source>
        <dbReference type="SAM" id="Phobius"/>
    </source>
</evidence>
<evidence type="ECO:0000313" key="3">
    <source>
        <dbReference type="EMBL" id="KAJ5079231.1"/>
    </source>
</evidence>
<dbReference type="AlphaFoldDB" id="A0A9Q0LV47"/>
<keyword evidence="2" id="KW-0472">Membrane</keyword>
<keyword evidence="4" id="KW-1185">Reference proteome</keyword>
<proteinExistence type="predicted"/>
<protein>
    <recommendedName>
        <fullName evidence="5">Transmembrane protein</fullName>
    </recommendedName>
</protein>
<feature type="transmembrane region" description="Helical" evidence="2">
    <location>
        <begin position="84"/>
        <end position="103"/>
    </location>
</feature>
<keyword evidence="2" id="KW-0812">Transmembrane</keyword>
<feature type="region of interest" description="Disordered" evidence="1">
    <location>
        <begin position="18"/>
        <end position="65"/>
    </location>
</feature>
<evidence type="ECO:0008006" key="5">
    <source>
        <dbReference type="Google" id="ProtNLM"/>
    </source>
</evidence>
<feature type="transmembrane region" description="Helical" evidence="2">
    <location>
        <begin position="109"/>
        <end position="129"/>
    </location>
</feature>
<evidence type="ECO:0000313" key="4">
    <source>
        <dbReference type="Proteomes" id="UP001149090"/>
    </source>
</evidence>
<feature type="compositionally biased region" description="Acidic residues" evidence="1">
    <location>
        <begin position="40"/>
        <end position="50"/>
    </location>
</feature>
<evidence type="ECO:0000256" key="1">
    <source>
        <dbReference type="SAM" id="MobiDB-lite"/>
    </source>
</evidence>
<name>A0A9Q0LV47_ANAIG</name>
<accession>A0A9Q0LV47</accession>
<sequence>MTEQNKVNKELELVEESQILELVSPTEEQNEKTKINQNENENENENEDLESNQINDSENLREDEDQQNKLCSAKIISLKTDSKFTSLLILIGTVILFFGFYVFSKHSGWAIVCFSFGPLFLVYGSYLVFYRFYHFQQRYFDFEYLV</sequence>
<keyword evidence="2" id="KW-1133">Transmembrane helix</keyword>
<comment type="caution">
    <text evidence="3">The sequence shown here is derived from an EMBL/GenBank/DDBJ whole genome shotgun (WGS) entry which is preliminary data.</text>
</comment>